<evidence type="ECO:0000313" key="2">
    <source>
        <dbReference type="EMBL" id="CAA56755.1"/>
    </source>
</evidence>
<accession>O70027</accession>
<reference evidence="2" key="1">
    <citation type="journal article" date="1995" name="Plasmid">
        <title>Streptomyces ghanaensis plasmid pSG5: nucleotide sequence analysis of the self-transmissible minimal replicon and characterization of the replication mode.</title>
        <authorList>
            <person name="Muth G."/>
            <person name="Farr M."/>
            <person name="Hartmann V."/>
            <person name="Wohlleben W."/>
        </authorList>
    </citation>
    <scope>NUCLEOTIDE SEQUENCE [LARGE SCALE GENOMIC DNA]</scope>
    <source>
        <strain evidence="2">DSM2932</strain>
        <plasmid evidence="2">pSG5</plasmid>
    </source>
</reference>
<gene>
    <name evidence="2" type="primary">spdB3</name>
</gene>
<keyword evidence="1" id="KW-0472">Membrane</keyword>
<sequence>MNHIVAGQLIVTAVSPFESLEFDSLAGQDALRDIVAELAAAAETDVDAEDLEHYRGLLAAPVIDIRTAPEPAGGGGMTRFLFLLNPAIFAMVWIPLFVAECVAQFVFHRQDVVVVIAGVLFSVVAVRWALGSVYEVCPADCAKCAEDGETA</sequence>
<protein>
    <submittedName>
        <fullName evidence="2">SpdB3 protein</fullName>
    </submittedName>
</protein>
<proteinExistence type="predicted"/>
<feature type="transmembrane region" description="Helical" evidence="1">
    <location>
        <begin position="80"/>
        <end position="99"/>
    </location>
</feature>
<feature type="transmembrane region" description="Helical" evidence="1">
    <location>
        <begin position="111"/>
        <end position="130"/>
    </location>
</feature>
<dbReference type="RefSeq" id="WP_011815241.1">
    <property type="nucleotide sequence ID" value="NC_008792.1"/>
</dbReference>
<organism evidence="2">
    <name type="scientific">Streptomyces viridosporus</name>
    <dbReference type="NCBI Taxonomy" id="67581"/>
    <lineage>
        <taxon>Bacteria</taxon>
        <taxon>Bacillati</taxon>
        <taxon>Actinomycetota</taxon>
        <taxon>Actinomycetes</taxon>
        <taxon>Kitasatosporales</taxon>
        <taxon>Streptomycetaceae</taxon>
        <taxon>Streptomyces</taxon>
    </lineage>
</organism>
<dbReference type="EMBL" id="X80774">
    <property type="protein sequence ID" value="CAA56755.1"/>
    <property type="molecule type" value="Genomic_DNA"/>
</dbReference>
<reference evidence="2" key="3">
    <citation type="submission" date="2007-01" db="EMBL/GenBank/DDBJ databases">
        <authorList>
            <person name="Muth G."/>
        </authorList>
    </citation>
    <scope>NUCLEOTIDE SEQUENCE</scope>
    <source>
        <strain evidence="2">DSM2932</strain>
        <plasmid evidence="2">pSG5</plasmid>
    </source>
</reference>
<dbReference type="AlphaFoldDB" id="O70027"/>
<name>O70027_STRVD</name>
<keyword evidence="1" id="KW-0812">Transmembrane</keyword>
<keyword evidence="2" id="KW-0614">Plasmid</keyword>
<reference evidence="2" key="2">
    <citation type="journal article" date="1998" name="Microbiology (Mosc.)">
        <title>The conjugative plasmid pSG5 from Streptomyces ghanaensis DSM2932 differs in its transfer functions from other Streptomyces rolling circle type plasmids.</title>
        <authorList>
            <person name="Maas R.M."/>
            <person name="Goetz J."/>
            <person name="Wohlleben W."/>
            <person name="Muth G."/>
        </authorList>
    </citation>
    <scope>NUCLEOTIDE SEQUENCE</scope>
    <source>
        <strain evidence="2">DSM2932</strain>
        <plasmid evidence="2">pSG5</plasmid>
    </source>
</reference>
<geneLocation type="plasmid" evidence="2">
    <name>pSG5</name>
</geneLocation>
<keyword evidence="1" id="KW-1133">Transmembrane helix</keyword>
<evidence type="ECO:0000256" key="1">
    <source>
        <dbReference type="SAM" id="Phobius"/>
    </source>
</evidence>